<dbReference type="CDD" id="cd06581">
    <property type="entry name" value="TM_PBP1_LivM_like"/>
    <property type="match status" value="1"/>
</dbReference>
<feature type="transmembrane region" description="Helical" evidence="6">
    <location>
        <begin position="132"/>
        <end position="151"/>
    </location>
</feature>
<gene>
    <name evidence="7" type="ORF">HNR05_002312</name>
</gene>
<keyword evidence="3 6" id="KW-0812">Transmembrane</keyword>
<reference evidence="7 8" key="1">
    <citation type="submission" date="2020-07" db="EMBL/GenBank/DDBJ databases">
        <title>Sequencing the genomes of 1000 actinobacteria strains.</title>
        <authorList>
            <person name="Klenk H.-P."/>
        </authorList>
    </citation>
    <scope>NUCLEOTIDE SEQUENCE [LARGE SCALE GENOMIC DNA]</scope>
    <source>
        <strain evidence="7 8">LI1</strain>
    </source>
</reference>
<comment type="subcellular location">
    <subcellularLocation>
        <location evidence="1">Cell membrane</location>
        <topology evidence="1">Multi-pass membrane protein</topology>
    </subcellularLocation>
</comment>
<keyword evidence="5 6" id="KW-0472">Membrane</keyword>
<dbReference type="Proteomes" id="UP000537260">
    <property type="component" value="Unassembled WGS sequence"/>
</dbReference>
<name>A0A7Z0EFJ2_9MICO</name>
<dbReference type="RefSeq" id="WP_179579124.1">
    <property type="nucleotide sequence ID" value="NZ_JACCFM010000001.1"/>
</dbReference>
<evidence type="ECO:0000256" key="5">
    <source>
        <dbReference type="ARBA" id="ARBA00023136"/>
    </source>
</evidence>
<feature type="transmembrane region" description="Helical" evidence="6">
    <location>
        <begin position="307"/>
        <end position="326"/>
    </location>
</feature>
<keyword evidence="8" id="KW-1185">Reference proteome</keyword>
<evidence type="ECO:0000256" key="3">
    <source>
        <dbReference type="ARBA" id="ARBA00022692"/>
    </source>
</evidence>
<dbReference type="InterPro" id="IPR001851">
    <property type="entry name" value="ABC_transp_permease"/>
</dbReference>
<feature type="transmembrane region" description="Helical" evidence="6">
    <location>
        <begin position="106"/>
        <end position="125"/>
    </location>
</feature>
<keyword evidence="2" id="KW-1003">Cell membrane</keyword>
<protein>
    <submittedName>
        <fullName evidence="7">Branched-chain amino acid transport system permease protein</fullName>
    </submittedName>
</protein>
<accession>A0A7Z0EFJ2</accession>
<dbReference type="InterPro" id="IPR043428">
    <property type="entry name" value="LivM-like"/>
</dbReference>
<feature type="transmembrane region" description="Helical" evidence="6">
    <location>
        <begin position="233"/>
        <end position="257"/>
    </location>
</feature>
<evidence type="ECO:0000256" key="1">
    <source>
        <dbReference type="ARBA" id="ARBA00004651"/>
    </source>
</evidence>
<evidence type="ECO:0000313" key="7">
    <source>
        <dbReference type="EMBL" id="NYJ20521.1"/>
    </source>
</evidence>
<sequence length="345" mass="36654">MSTILKADPALVKPAARWSPERMGWPRPQPISLALLAVAAVLLPFVVPDSSWIGIATLGLIWMTLNQSWNLVLGFAGVWNFGQLAIYAVGGYVAALLSLHTSLPPLLSLLIGGVAAALLSLLIAIPALRLRGIYVSLLTFGFAEVVRLLIISDQSNVTGGSYGLSGFSGFGLEALDSLTRQRMFYWIALGVVVITAVAIYLVIRSPLGSGLIALRDNPALAAARGINPRTYQLVVFGISGFFAGIAGGLYAFVFGVISPTLMGLGPMTLLVTMLVVGGLGTLIGPIVGTIVITFIQARLQEWPDIRLLILGLILLVMVLAMPRGLVPVFSKLSRRLKDWIAAGDR</sequence>
<evidence type="ECO:0000256" key="2">
    <source>
        <dbReference type="ARBA" id="ARBA00022475"/>
    </source>
</evidence>
<comment type="caution">
    <text evidence="7">The sequence shown here is derived from an EMBL/GenBank/DDBJ whole genome shotgun (WGS) entry which is preliminary data.</text>
</comment>
<dbReference type="PANTHER" id="PTHR30482">
    <property type="entry name" value="HIGH-AFFINITY BRANCHED-CHAIN AMINO ACID TRANSPORT SYSTEM PERMEASE"/>
    <property type="match status" value="1"/>
</dbReference>
<organism evidence="7 8">
    <name type="scientific">Glaciibacter psychrotolerans</name>
    <dbReference type="NCBI Taxonomy" id="670054"/>
    <lineage>
        <taxon>Bacteria</taxon>
        <taxon>Bacillati</taxon>
        <taxon>Actinomycetota</taxon>
        <taxon>Actinomycetes</taxon>
        <taxon>Micrococcales</taxon>
        <taxon>Microbacteriaceae</taxon>
        <taxon>Glaciibacter</taxon>
    </lineage>
</organism>
<keyword evidence="4 6" id="KW-1133">Transmembrane helix</keyword>
<dbReference type="AlphaFoldDB" id="A0A7Z0EFJ2"/>
<feature type="transmembrane region" description="Helical" evidence="6">
    <location>
        <begin position="269"/>
        <end position="295"/>
    </location>
</feature>
<proteinExistence type="predicted"/>
<dbReference type="GO" id="GO:0015658">
    <property type="term" value="F:branched-chain amino acid transmembrane transporter activity"/>
    <property type="evidence" value="ECO:0007669"/>
    <property type="project" value="InterPro"/>
</dbReference>
<evidence type="ECO:0000313" key="8">
    <source>
        <dbReference type="Proteomes" id="UP000537260"/>
    </source>
</evidence>
<dbReference type="GO" id="GO:0005886">
    <property type="term" value="C:plasma membrane"/>
    <property type="evidence" value="ECO:0007669"/>
    <property type="project" value="UniProtKB-SubCell"/>
</dbReference>
<dbReference type="Pfam" id="PF02653">
    <property type="entry name" value="BPD_transp_2"/>
    <property type="match status" value="1"/>
</dbReference>
<dbReference type="PANTHER" id="PTHR30482:SF20">
    <property type="entry name" value="HIGH-AFFINITY BRANCHED-CHAIN AMINO ACID TRANSPORT SYSTEM PERMEASE PROTEIN LIVM"/>
    <property type="match status" value="1"/>
</dbReference>
<feature type="transmembrane region" description="Helical" evidence="6">
    <location>
        <begin position="183"/>
        <end position="203"/>
    </location>
</feature>
<dbReference type="EMBL" id="JACCFM010000001">
    <property type="protein sequence ID" value="NYJ20521.1"/>
    <property type="molecule type" value="Genomic_DNA"/>
</dbReference>
<evidence type="ECO:0000256" key="6">
    <source>
        <dbReference type="SAM" id="Phobius"/>
    </source>
</evidence>
<evidence type="ECO:0000256" key="4">
    <source>
        <dbReference type="ARBA" id="ARBA00022989"/>
    </source>
</evidence>